<accession>A0A9D4ZFY3</accession>
<organism evidence="2 3">
    <name type="scientific">Adiantum capillus-veneris</name>
    <name type="common">Maidenhair fern</name>
    <dbReference type="NCBI Taxonomy" id="13818"/>
    <lineage>
        <taxon>Eukaryota</taxon>
        <taxon>Viridiplantae</taxon>
        <taxon>Streptophyta</taxon>
        <taxon>Embryophyta</taxon>
        <taxon>Tracheophyta</taxon>
        <taxon>Polypodiopsida</taxon>
        <taxon>Polypodiidae</taxon>
        <taxon>Polypodiales</taxon>
        <taxon>Pteridineae</taxon>
        <taxon>Pteridaceae</taxon>
        <taxon>Vittarioideae</taxon>
        <taxon>Adiantum</taxon>
    </lineage>
</organism>
<feature type="region of interest" description="Disordered" evidence="1">
    <location>
        <begin position="294"/>
        <end position="314"/>
    </location>
</feature>
<feature type="compositionally biased region" description="Low complexity" evidence="1">
    <location>
        <begin position="576"/>
        <end position="590"/>
    </location>
</feature>
<name>A0A9D4ZFY3_ADICA</name>
<dbReference type="EMBL" id="JABFUD020000011">
    <property type="protein sequence ID" value="KAI5074048.1"/>
    <property type="molecule type" value="Genomic_DNA"/>
</dbReference>
<feature type="region of interest" description="Disordered" evidence="1">
    <location>
        <begin position="571"/>
        <end position="595"/>
    </location>
</feature>
<evidence type="ECO:0000313" key="2">
    <source>
        <dbReference type="EMBL" id="KAI5074048.1"/>
    </source>
</evidence>
<evidence type="ECO:0000313" key="3">
    <source>
        <dbReference type="Proteomes" id="UP000886520"/>
    </source>
</evidence>
<evidence type="ECO:0000256" key="1">
    <source>
        <dbReference type="SAM" id="MobiDB-lite"/>
    </source>
</evidence>
<dbReference type="AlphaFoldDB" id="A0A9D4ZFY3"/>
<proteinExistence type="predicted"/>
<gene>
    <name evidence="2" type="ORF">GOP47_0012061</name>
</gene>
<reference evidence="2" key="1">
    <citation type="submission" date="2021-01" db="EMBL/GenBank/DDBJ databases">
        <title>Adiantum capillus-veneris genome.</title>
        <authorList>
            <person name="Fang Y."/>
            <person name="Liao Q."/>
        </authorList>
    </citation>
    <scope>NUCLEOTIDE SEQUENCE</scope>
    <source>
        <strain evidence="2">H3</strain>
        <tissue evidence="2">Leaf</tissue>
    </source>
</reference>
<sequence>MAAPAIEDQWTIVSHSISSASDSSDDDRATQTGHTARRSKVGPAPNKATAEAARALESPASSDSEGFVFEGDEVTVSIERDGWLHALRSIYGDDAPPSFGSTRNIDGEGSFEFHDFDKSNGDGDAEQIIGSIDNAAYGDVSNQYDANISDGDGDGGDVVSALQYDCTDKSSGDIDGYAGDVSFYDSDAVLTRDVDKLQELEELGGDVSSATFPGEGSLEGDVDQARYISDDADTGIDGTVCDNGFDQVHILSVNATAVVKENAPHGNRDHGEDNVIPIEKYSGDNIRDVIKEAASESIQQESKQEKETAEVEPPSVMVRGVQDKEELAAEILPHAHHEVPDTCGKYKEEAPADVDPHEKTDVVGVPHDAVHETEPHDAVDVAVNVPHKQVGNELLLKEVCLKPCEILMFGPQEITLDDLTTQLEEAEKNQNNLLSDTLYCEAGLGAEHIRAVNEEMASCRKLESCRKEALGFKARREYEEERLFLDIDVQIEKKREHIECFEHEKESNNIANQRPKYCRRDIGGSRRGGELMIFNDGCSPHTSSLTSRQMRKAEGSTSKTQIQVKTVRNQSTALDAQAANTGAQNQGTTNGDHRKRCAVNHSNVTTNGDHRSTSANNSNESITDGISFLSFSRIMETLGRVLASCCNCLDGLSGRAESRAWRYVLEHNQTPSNV</sequence>
<dbReference type="Proteomes" id="UP000886520">
    <property type="component" value="Chromosome 11"/>
</dbReference>
<keyword evidence="3" id="KW-1185">Reference proteome</keyword>
<feature type="region of interest" description="Disordered" evidence="1">
    <location>
        <begin position="14"/>
        <end position="66"/>
    </location>
</feature>
<protein>
    <submittedName>
        <fullName evidence="2">Uncharacterized protein</fullName>
    </submittedName>
</protein>
<comment type="caution">
    <text evidence="2">The sequence shown here is derived from an EMBL/GenBank/DDBJ whole genome shotgun (WGS) entry which is preliminary data.</text>
</comment>